<dbReference type="FunFam" id="2.60.40.10:FF:000495">
    <property type="entry name" value="Periplasmic beta-glucosidase"/>
    <property type="match status" value="1"/>
</dbReference>
<comment type="similarity">
    <text evidence="1">Belongs to the glycosyl hydrolase 3 family.</text>
</comment>
<evidence type="ECO:0000256" key="2">
    <source>
        <dbReference type="ARBA" id="ARBA00022801"/>
    </source>
</evidence>
<keyword evidence="2 8" id="KW-0378">Hydrolase</keyword>
<evidence type="ECO:0000256" key="4">
    <source>
        <dbReference type="ARBA" id="ARBA00032194"/>
    </source>
</evidence>
<evidence type="ECO:0000256" key="5">
    <source>
        <dbReference type="ARBA" id="ARBA00032594"/>
    </source>
</evidence>
<dbReference type="SMART" id="SM01217">
    <property type="entry name" value="Fn3_like"/>
    <property type="match status" value="1"/>
</dbReference>
<proteinExistence type="inferred from homology"/>
<dbReference type="Pfam" id="PF07691">
    <property type="entry name" value="PA14"/>
    <property type="match status" value="1"/>
</dbReference>
<dbReference type="SUPFAM" id="SSF51445">
    <property type="entry name" value="(Trans)glycosidases"/>
    <property type="match status" value="1"/>
</dbReference>
<dbReference type="SUPFAM" id="SSF52279">
    <property type="entry name" value="Beta-D-glucan exohydrolase, C-terminal domain"/>
    <property type="match status" value="1"/>
</dbReference>
<dbReference type="InterPro" id="IPR036881">
    <property type="entry name" value="Glyco_hydro_3_C_sf"/>
</dbReference>
<accession>A0A9X3ATL4</accession>
<keyword evidence="6" id="KW-0732">Signal</keyword>
<feature type="signal peptide" evidence="6">
    <location>
        <begin position="1"/>
        <end position="34"/>
    </location>
</feature>
<dbReference type="Pfam" id="PF01915">
    <property type="entry name" value="Glyco_hydro_3_C"/>
    <property type="match status" value="1"/>
</dbReference>
<dbReference type="Proteomes" id="UP001155546">
    <property type="component" value="Unassembled WGS sequence"/>
</dbReference>
<evidence type="ECO:0000256" key="1">
    <source>
        <dbReference type="ARBA" id="ARBA00005336"/>
    </source>
</evidence>
<dbReference type="PANTHER" id="PTHR42715:SF10">
    <property type="entry name" value="BETA-GLUCOSIDASE"/>
    <property type="match status" value="1"/>
</dbReference>
<evidence type="ECO:0000313" key="9">
    <source>
        <dbReference type="Proteomes" id="UP001155546"/>
    </source>
</evidence>
<dbReference type="InterPro" id="IPR036962">
    <property type="entry name" value="Glyco_hydro_3_N_sf"/>
</dbReference>
<dbReference type="PROSITE" id="PS51820">
    <property type="entry name" value="PA14"/>
    <property type="match status" value="1"/>
</dbReference>
<dbReference type="PRINTS" id="PR00133">
    <property type="entry name" value="GLHYDRLASE3"/>
</dbReference>
<dbReference type="InterPro" id="IPR002772">
    <property type="entry name" value="Glyco_hydro_3_C"/>
</dbReference>
<dbReference type="Pfam" id="PF14310">
    <property type="entry name" value="Fn3-like"/>
    <property type="match status" value="1"/>
</dbReference>
<dbReference type="GO" id="GO:0005975">
    <property type="term" value="P:carbohydrate metabolic process"/>
    <property type="evidence" value="ECO:0007669"/>
    <property type="project" value="InterPro"/>
</dbReference>
<keyword evidence="9" id="KW-1185">Reference proteome</keyword>
<name>A0A9X3ATL4_9GAMM</name>
<dbReference type="Gene3D" id="3.40.50.1700">
    <property type="entry name" value="Glycoside hydrolase family 3 C-terminal domain"/>
    <property type="match status" value="1"/>
</dbReference>
<dbReference type="InterPro" id="IPR017853">
    <property type="entry name" value="GH"/>
</dbReference>
<dbReference type="Pfam" id="PF00933">
    <property type="entry name" value="Glyco_hydro_3"/>
    <property type="match status" value="1"/>
</dbReference>
<dbReference type="InterPro" id="IPR013783">
    <property type="entry name" value="Ig-like_fold"/>
</dbReference>
<evidence type="ECO:0000256" key="3">
    <source>
        <dbReference type="ARBA" id="ARBA00031448"/>
    </source>
</evidence>
<feature type="chain" id="PRO_5040959913" description="Beta-D-glucoside glucohydrolase" evidence="6">
    <location>
        <begin position="35"/>
        <end position="873"/>
    </location>
</feature>
<dbReference type="RefSeq" id="WP_261296792.1">
    <property type="nucleotide sequence ID" value="NZ_JAMTCD010000001.1"/>
</dbReference>
<organism evidence="8 9">
    <name type="scientific">Shewanella holmiensis</name>
    <dbReference type="NCBI Taxonomy" id="2952222"/>
    <lineage>
        <taxon>Bacteria</taxon>
        <taxon>Pseudomonadati</taxon>
        <taxon>Pseudomonadota</taxon>
        <taxon>Gammaproteobacteria</taxon>
        <taxon>Alteromonadales</taxon>
        <taxon>Shewanellaceae</taxon>
        <taxon>Shewanella</taxon>
    </lineage>
</organism>
<feature type="domain" description="PA14" evidence="7">
    <location>
        <begin position="474"/>
        <end position="603"/>
    </location>
</feature>
<dbReference type="Gene3D" id="2.60.40.10">
    <property type="entry name" value="Immunoglobulins"/>
    <property type="match status" value="1"/>
</dbReference>
<gene>
    <name evidence="8" type="ORF">NE535_00795</name>
</gene>
<dbReference type="InterPro" id="IPR026891">
    <property type="entry name" value="Fn3-like"/>
</dbReference>
<comment type="caution">
    <text evidence="8">The sequence shown here is derived from an EMBL/GenBank/DDBJ whole genome shotgun (WGS) entry which is preliminary data.</text>
</comment>
<dbReference type="Gene3D" id="2.60.120.380">
    <property type="match status" value="1"/>
</dbReference>
<dbReference type="PANTHER" id="PTHR42715">
    <property type="entry name" value="BETA-GLUCOSIDASE"/>
    <property type="match status" value="1"/>
</dbReference>
<dbReference type="InterPro" id="IPR050288">
    <property type="entry name" value="Cellulose_deg_GH3"/>
</dbReference>
<protein>
    <recommendedName>
        <fullName evidence="5">Beta-D-glucoside glucohydrolase</fullName>
    </recommendedName>
    <alternativeName>
        <fullName evidence="3">Cellobiase</fullName>
    </alternativeName>
    <alternativeName>
        <fullName evidence="4">Gentiobiase</fullName>
    </alternativeName>
</protein>
<dbReference type="GO" id="GO:0008422">
    <property type="term" value="F:beta-glucosidase activity"/>
    <property type="evidence" value="ECO:0007669"/>
    <property type="project" value="UniProtKB-ARBA"/>
</dbReference>
<dbReference type="Gene3D" id="3.20.20.300">
    <property type="entry name" value="Glycoside hydrolase, family 3, N-terminal domain"/>
    <property type="match status" value="1"/>
</dbReference>
<dbReference type="InterPro" id="IPR001764">
    <property type="entry name" value="Glyco_hydro_3_N"/>
</dbReference>
<dbReference type="EMBL" id="JAMTCD010000001">
    <property type="protein sequence ID" value="MCT7940339.1"/>
    <property type="molecule type" value="Genomic_DNA"/>
</dbReference>
<dbReference type="InterPro" id="IPR037524">
    <property type="entry name" value="PA14/GLEYA"/>
</dbReference>
<dbReference type="InterPro" id="IPR011658">
    <property type="entry name" value="PA14_dom"/>
</dbReference>
<dbReference type="AlphaFoldDB" id="A0A9X3ATL4"/>
<evidence type="ECO:0000259" key="7">
    <source>
        <dbReference type="PROSITE" id="PS51820"/>
    </source>
</evidence>
<evidence type="ECO:0000256" key="6">
    <source>
        <dbReference type="SAM" id="SignalP"/>
    </source>
</evidence>
<evidence type="ECO:0000313" key="8">
    <source>
        <dbReference type="EMBL" id="MCT7940339.1"/>
    </source>
</evidence>
<sequence length="873" mass="96663">MIKAYNVLTKNKMKALTVSLATFLCSGMLNTASAAHPSITPQTIHSLSVLPDSEKQRIGERIANVEAEIKRLFPLLTLEEKISLVHAAGKFHIPAIERLGIHEMWMSDGPHGVRYEIDRDSWAPAGWTNDYSTYLPPLTAVAASWDEHMASLHGNVLGAEARHRNKDLILGPGVNLARLPLYGRNFEYMGEDPFLASKLVVPTVKAIQANDVGATVKHYALNTQELNRIGVNATPDERTLREVYLPAFEAAVKQANVHAIMGAYNEFRGTNANQSEHLVNTILKGEWGYQGVLLTDWNVDINTYDAAMNGLDIEMGTDVASFDDYFMAKPLLEMIKNGKVPESVLDDKVVRILRVQLSIGMMDKQRLSGERNTDAHHQDARTIATNGVVLLKNDNQVLPLQANKISNILVLGPNADKRHGFGGGSSEVKALYEMTPLDGLKAKLGDKVKITLMRPASSQFMPIPNDYLTTRHWTGTPSWQINYYQDAAMTQLASESWIADPQFDAKGQTQSLEIKANIKPMATGNHSFNIKADGQVALFINDKPLISPSKAHANKVISKSMPLVAGETYAVSFRYQGDKQATLGWETPNSLNNSESEYLAAAKKADAVIYFGGLSHADDRESIDRPNMVLPGQQDEVISKLLSVNPNTIVMMIGGSAVEMPWAKEAKVLLWGWYGGMEAGNAYADILFGDANPSGKMPITLPKKLTDTAPIALNDYNAETSRYSEGVFIGYRWFEQQDIEPEFPFGHGLSYSQFNYTDMRLSSTSIRDNNSLKVSVNITNTSKVDGAEVVQLYLRDMDSSVPRPIKELKGFDKVWLKAGETQTAQFTLTQRDLSFWDVKSNNWLAESGEFEVMLGASVNDIRLSKKFDYQATK</sequence>
<reference evidence="8" key="1">
    <citation type="journal article" date="2023" name="Int. J. Syst. Evol. Microbiol.">
        <title>&lt;i&gt;Shewanella septentrionalis&lt;/i&gt; sp. nov. and &lt;i&gt;Shewanella holmiensis&lt;/i&gt; sp. nov., isolated from Baltic Sea water and sediments.</title>
        <authorList>
            <person name="Martin-Rodriguez A.J."/>
            <person name="Thorell K."/>
            <person name="Joffre E."/>
            <person name="Jensie-Markopoulos S."/>
            <person name="Moore E.R.B."/>
            <person name="Sjoling A."/>
        </authorList>
    </citation>
    <scope>NUCLEOTIDE SEQUENCE</scope>
    <source>
        <strain evidence="8">SP1S2-7</strain>
    </source>
</reference>